<organism evidence="2 4">
    <name type="scientific">Paramecium primaurelia</name>
    <dbReference type="NCBI Taxonomy" id="5886"/>
    <lineage>
        <taxon>Eukaryota</taxon>
        <taxon>Sar</taxon>
        <taxon>Alveolata</taxon>
        <taxon>Ciliophora</taxon>
        <taxon>Intramacronucleata</taxon>
        <taxon>Oligohymenophorea</taxon>
        <taxon>Peniculida</taxon>
        <taxon>Parameciidae</taxon>
        <taxon>Paramecium</taxon>
    </lineage>
</organism>
<dbReference type="EMBL" id="CAJJDM010000031">
    <property type="protein sequence ID" value="CAD8061959.1"/>
    <property type="molecule type" value="Genomic_DNA"/>
</dbReference>
<sequence>MQIQIPKDVVKLQYDFQNLLNKYHGLEQLYIKQSNEILQLKKINENLKCNVENYECQKCKKYQNQIEQIRDETKQKTSTIVNLENELKEYQYKNDEFQAKSQIELQNRINYFEDQNKEVLERLDRVTKDNQLFDILLRERDQRIESLSEIIQQQELQIQQDAENDNAWKEKFIKINKDYHKLLLEYNSTKADLEALYVSQRR</sequence>
<proteinExistence type="predicted"/>
<dbReference type="AlphaFoldDB" id="A0A8S1L383"/>
<gene>
    <name evidence="2" type="ORF">PPRIM_AZ9-3.1.T0320258</name>
    <name evidence="3" type="ORF">PPRIM_AZ9-3.1.T0320259</name>
</gene>
<comment type="caution">
    <text evidence="2">The sequence shown here is derived from an EMBL/GenBank/DDBJ whole genome shotgun (WGS) entry which is preliminary data.</text>
</comment>
<reference evidence="2" key="1">
    <citation type="submission" date="2021-01" db="EMBL/GenBank/DDBJ databases">
        <authorList>
            <consortium name="Genoscope - CEA"/>
            <person name="William W."/>
        </authorList>
    </citation>
    <scope>NUCLEOTIDE SEQUENCE</scope>
</reference>
<evidence type="ECO:0000313" key="4">
    <source>
        <dbReference type="Proteomes" id="UP000688137"/>
    </source>
</evidence>
<keyword evidence="4" id="KW-1185">Reference proteome</keyword>
<accession>A0A8S1L383</accession>
<feature type="coiled-coil region" evidence="1">
    <location>
        <begin position="37"/>
        <end position="100"/>
    </location>
</feature>
<evidence type="ECO:0000313" key="2">
    <source>
        <dbReference type="EMBL" id="CAD8061959.1"/>
    </source>
</evidence>
<dbReference type="EMBL" id="CAJJDM010000031">
    <property type="protein sequence ID" value="CAD8061961.1"/>
    <property type="molecule type" value="Genomic_DNA"/>
</dbReference>
<name>A0A8S1L383_PARPR</name>
<evidence type="ECO:0000256" key="1">
    <source>
        <dbReference type="SAM" id="Coils"/>
    </source>
</evidence>
<keyword evidence="1" id="KW-0175">Coiled coil</keyword>
<protein>
    <submittedName>
        <fullName evidence="2">Uncharacterized protein</fullName>
    </submittedName>
</protein>
<dbReference type="OMA" id="NENLRCN"/>
<evidence type="ECO:0000313" key="3">
    <source>
        <dbReference type="EMBL" id="CAD8061961.1"/>
    </source>
</evidence>
<dbReference type="Proteomes" id="UP000688137">
    <property type="component" value="Unassembled WGS sequence"/>
</dbReference>
<feature type="coiled-coil region" evidence="1">
    <location>
        <begin position="137"/>
        <end position="164"/>
    </location>
</feature>